<organism evidence="1 2">
    <name type="scientific">Mugilogobius chulae</name>
    <name type="common">yellowstripe goby</name>
    <dbReference type="NCBI Taxonomy" id="88201"/>
    <lineage>
        <taxon>Eukaryota</taxon>
        <taxon>Metazoa</taxon>
        <taxon>Chordata</taxon>
        <taxon>Craniata</taxon>
        <taxon>Vertebrata</taxon>
        <taxon>Euteleostomi</taxon>
        <taxon>Actinopterygii</taxon>
        <taxon>Neopterygii</taxon>
        <taxon>Teleostei</taxon>
        <taxon>Neoteleostei</taxon>
        <taxon>Acanthomorphata</taxon>
        <taxon>Gobiaria</taxon>
        <taxon>Gobiiformes</taxon>
        <taxon>Gobioidei</taxon>
        <taxon>Gobiidae</taxon>
        <taxon>Gobionellinae</taxon>
        <taxon>Mugilogobius</taxon>
    </lineage>
</organism>
<dbReference type="InterPro" id="IPR042462">
    <property type="entry name" value="ARMC7"/>
</dbReference>
<dbReference type="SUPFAM" id="SSF48371">
    <property type="entry name" value="ARM repeat"/>
    <property type="match status" value="1"/>
</dbReference>
<dbReference type="InterPro" id="IPR016024">
    <property type="entry name" value="ARM-type_fold"/>
</dbReference>
<proteinExistence type="predicted"/>
<name>A0AAW0P865_9GOBI</name>
<evidence type="ECO:0000313" key="2">
    <source>
        <dbReference type="Proteomes" id="UP001460270"/>
    </source>
</evidence>
<protein>
    <recommendedName>
        <fullName evidence="3">Armadillo repeat-containing protein 7</fullName>
    </recommendedName>
</protein>
<accession>A0AAW0P865</accession>
<gene>
    <name evidence="1" type="ORF">WMY93_010702</name>
</gene>
<keyword evidence="2" id="KW-1185">Reference proteome</keyword>
<dbReference type="Gene3D" id="1.25.10.10">
    <property type="entry name" value="Leucine-rich Repeat Variant"/>
    <property type="match status" value="1"/>
</dbReference>
<dbReference type="PANTHER" id="PTHR46263:SF1">
    <property type="entry name" value="ARMADILLO REPEAT-CONTAINING PROTEIN 7"/>
    <property type="match status" value="1"/>
</dbReference>
<comment type="caution">
    <text evidence="1">The sequence shown here is derived from an EMBL/GenBank/DDBJ whole genome shotgun (WGS) entry which is preliminary data.</text>
</comment>
<sequence length="188" mass="21032">MSRKGSAEGSDRFEYLQTLVTEFQDTDSEGASAGKSGKFSYDPKNYNHLRDLQVTDLFLDMLTEDNDNFVEFGMGGLCNLSMVPEFRDFILQNDGINLITNCLSKRNEETVLSAITTLMNLITINSRSEITQPGVLHCMLRFSLSESPRLRNLASVFLQDCCSEEQVAQAEKQMQGQQTALGIPLPKD</sequence>
<evidence type="ECO:0000313" key="1">
    <source>
        <dbReference type="EMBL" id="KAK7919418.1"/>
    </source>
</evidence>
<evidence type="ECO:0008006" key="3">
    <source>
        <dbReference type="Google" id="ProtNLM"/>
    </source>
</evidence>
<dbReference type="PANTHER" id="PTHR46263">
    <property type="entry name" value="ARMADILLO REPEAT-CONTAINING PROTEIN 7"/>
    <property type="match status" value="1"/>
</dbReference>
<dbReference type="Proteomes" id="UP001460270">
    <property type="component" value="Unassembled WGS sequence"/>
</dbReference>
<dbReference type="InterPro" id="IPR011989">
    <property type="entry name" value="ARM-like"/>
</dbReference>
<dbReference type="EMBL" id="JBBPFD010000007">
    <property type="protein sequence ID" value="KAK7919418.1"/>
    <property type="molecule type" value="Genomic_DNA"/>
</dbReference>
<reference evidence="2" key="1">
    <citation type="submission" date="2024-04" db="EMBL/GenBank/DDBJ databases">
        <title>Salinicola lusitanus LLJ914,a marine bacterium isolated from the Okinawa Trough.</title>
        <authorList>
            <person name="Li J."/>
        </authorList>
    </citation>
    <scope>NUCLEOTIDE SEQUENCE [LARGE SCALE GENOMIC DNA]</scope>
</reference>
<dbReference type="AlphaFoldDB" id="A0AAW0P865"/>